<dbReference type="EMBL" id="CACVKT020007119">
    <property type="protein sequence ID" value="CAC5405312.1"/>
    <property type="molecule type" value="Genomic_DNA"/>
</dbReference>
<feature type="region of interest" description="Disordered" evidence="1">
    <location>
        <begin position="44"/>
        <end position="66"/>
    </location>
</feature>
<keyword evidence="3" id="KW-1185">Reference proteome</keyword>
<dbReference type="Proteomes" id="UP000507470">
    <property type="component" value="Unassembled WGS sequence"/>
</dbReference>
<proteinExistence type="predicted"/>
<accession>A0A6J8DD57</accession>
<dbReference type="AlphaFoldDB" id="A0A6J8DD57"/>
<dbReference type="OrthoDB" id="2678913at2759"/>
<feature type="compositionally biased region" description="Low complexity" evidence="1">
    <location>
        <begin position="44"/>
        <end position="56"/>
    </location>
</feature>
<evidence type="ECO:0000313" key="2">
    <source>
        <dbReference type="EMBL" id="CAC5405312.1"/>
    </source>
</evidence>
<gene>
    <name evidence="2" type="ORF">MCOR_39019</name>
</gene>
<evidence type="ECO:0000256" key="1">
    <source>
        <dbReference type="SAM" id="MobiDB-lite"/>
    </source>
</evidence>
<evidence type="ECO:0008006" key="4">
    <source>
        <dbReference type="Google" id="ProtNLM"/>
    </source>
</evidence>
<protein>
    <recommendedName>
        <fullName evidence="4">Reverse transcriptase domain-containing protein</fullName>
    </recommendedName>
</protein>
<dbReference type="SUPFAM" id="SSF56672">
    <property type="entry name" value="DNA/RNA polymerases"/>
    <property type="match status" value="1"/>
</dbReference>
<name>A0A6J8DD57_MYTCO</name>
<sequence>MEMSKEGGNWQFYDIEFRKLLERGEAQWVCTHLELHLRAKLQGNVKSGNNNNKSGNTRWPVGDRKKLSPPENDVNYNFGYWLKGYNIKMYNYLVNGFKYGFDVGFRGSVHHNTVDNLLSSKTKPDIVRQKIQNEINANRFVGPFDSKPFTEKQLSPLGLAEKKMPGTYRMIHHLSFPEGSSINDNIPQDKCSVQYASIHDAIELIKTVGRKSFCAKTDISSAFRIINIKESQYKLFGFMWEGKCY</sequence>
<evidence type="ECO:0000313" key="3">
    <source>
        <dbReference type="Proteomes" id="UP000507470"/>
    </source>
</evidence>
<organism evidence="2 3">
    <name type="scientific">Mytilus coruscus</name>
    <name type="common">Sea mussel</name>
    <dbReference type="NCBI Taxonomy" id="42192"/>
    <lineage>
        <taxon>Eukaryota</taxon>
        <taxon>Metazoa</taxon>
        <taxon>Spiralia</taxon>
        <taxon>Lophotrochozoa</taxon>
        <taxon>Mollusca</taxon>
        <taxon>Bivalvia</taxon>
        <taxon>Autobranchia</taxon>
        <taxon>Pteriomorphia</taxon>
        <taxon>Mytilida</taxon>
        <taxon>Mytiloidea</taxon>
        <taxon>Mytilidae</taxon>
        <taxon>Mytilinae</taxon>
        <taxon>Mytilus</taxon>
    </lineage>
</organism>
<reference evidence="2 3" key="1">
    <citation type="submission" date="2020-06" db="EMBL/GenBank/DDBJ databases">
        <authorList>
            <person name="Li R."/>
            <person name="Bekaert M."/>
        </authorList>
    </citation>
    <scope>NUCLEOTIDE SEQUENCE [LARGE SCALE GENOMIC DNA]</scope>
    <source>
        <strain evidence="3">wild</strain>
    </source>
</reference>
<dbReference type="InterPro" id="IPR043502">
    <property type="entry name" value="DNA/RNA_pol_sf"/>
</dbReference>